<dbReference type="Gene3D" id="2.60.40.2710">
    <property type="match status" value="1"/>
</dbReference>
<evidence type="ECO:0000313" key="1">
    <source>
        <dbReference type="EMBL" id="KAL0149412.1"/>
    </source>
</evidence>
<evidence type="ECO:0000313" key="2">
    <source>
        <dbReference type="Proteomes" id="UP001529510"/>
    </source>
</evidence>
<gene>
    <name evidence="1" type="ORF">M9458_055200</name>
</gene>
<proteinExistence type="predicted"/>
<sequence>MSLIAKVNAEARCFNTSDGPDGRFRGRLELDHQTGSLTITNIRTEHAGVYKVTINRRIVTEYRFSVMVH</sequence>
<dbReference type="PANTHER" id="PTHR21063:SF4">
    <property type="entry name" value="CD48 ANTIGEN-RELATED"/>
    <property type="match status" value="1"/>
</dbReference>
<keyword evidence="2" id="KW-1185">Reference proteome</keyword>
<name>A0ABD0MKY9_CIRMR</name>
<dbReference type="AlphaFoldDB" id="A0ABD0MKY9"/>
<dbReference type="EMBL" id="JAMKFB020000430">
    <property type="protein sequence ID" value="KAL0149412.1"/>
    <property type="molecule type" value="Genomic_DNA"/>
</dbReference>
<dbReference type="SUPFAM" id="SSF48726">
    <property type="entry name" value="Immunoglobulin"/>
    <property type="match status" value="1"/>
</dbReference>
<feature type="non-terminal residue" evidence="1">
    <location>
        <position position="69"/>
    </location>
</feature>
<accession>A0ABD0MKY9</accession>
<dbReference type="InterPro" id="IPR036179">
    <property type="entry name" value="Ig-like_dom_sf"/>
</dbReference>
<dbReference type="Proteomes" id="UP001529510">
    <property type="component" value="Unassembled WGS sequence"/>
</dbReference>
<reference evidence="1 2" key="1">
    <citation type="submission" date="2024-05" db="EMBL/GenBank/DDBJ databases">
        <title>Genome sequencing and assembly of Indian major carp, Cirrhinus mrigala (Hamilton, 1822).</title>
        <authorList>
            <person name="Mohindra V."/>
            <person name="Chowdhury L.M."/>
            <person name="Lal K."/>
            <person name="Jena J.K."/>
        </authorList>
    </citation>
    <scope>NUCLEOTIDE SEQUENCE [LARGE SCALE GENOMIC DNA]</scope>
    <source>
        <strain evidence="1">CM1030</strain>
        <tissue evidence="1">Blood</tissue>
    </source>
</reference>
<organism evidence="1 2">
    <name type="scientific">Cirrhinus mrigala</name>
    <name type="common">Mrigala</name>
    <dbReference type="NCBI Taxonomy" id="683832"/>
    <lineage>
        <taxon>Eukaryota</taxon>
        <taxon>Metazoa</taxon>
        <taxon>Chordata</taxon>
        <taxon>Craniata</taxon>
        <taxon>Vertebrata</taxon>
        <taxon>Euteleostomi</taxon>
        <taxon>Actinopterygii</taxon>
        <taxon>Neopterygii</taxon>
        <taxon>Teleostei</taxon>
        <taxon>Ostariophysi</taxon>
        <taxon>Cypriniformes</taxon>
        <taxon>Cyprinidae</taxon>
        <taxon>Labeoninae</taxon>
        <taxon>Labeonini</taxon>
        <taxon>Cirrhinus</taxon>
    </lineage>
</organism>
<protein>
    <submittedName>
        <fullName evidence="1">Uncharacterized protein</fullName>
    </submittedName>
</protein>
<dbReference type="PANTHER" id="PTHR21063">
    <property type="entry name" value="LFA-3"/>
    <property type="match status" value="1"/>
</dbReference>
<comment type="caution">
    <text evidence="1">The sequence shown here is derived from an EMBL/GenBank/DDBJ whole genome shotgun (WGS) entry which is preliminary data.</text>
</comment>